<evidence type="ECO:0000256" key="2">
    <source>
        <dbReference type="SAM" id="Phobius"/>
    </source>
</evidence>
<gene>
    <name evidence="4" type="ORF">F7D95_16480</name>
</gene>
<dbReference type="EMBL" id="VZCW01000404">
    <property type="protein sequence ID" value="MQN14351.1"/>
    <property type="molecule type" value="Genomic_DNA"/>
</dbReference>
<organism evidence="4 5">
    <name type="scientific">Segatella copri</name>
    <dbReference type="NCBI Taxonomy" id="165179"/>
    <lineage>
        <taxon>Bacteria</taxon>
        <taxon>Pseudomonadati</taxon>
        <taxon>Bacteroidota</taxon>
        <taxon>Bacteroidia</taxon>
        <taxon>Bacteroidales</taxon>
        <taxon>Prevotellaceae</taxon>
        <taxon>Segatella</taxon>
    </lineage>
</organism>
<accession>A0AA90UJD2</accession>
<comment type="caution">
    <text evidence="4">The sequence shown here is derived from an EMBL/GenBank/DDBJ whole genome shotgun (WGS) entry which is preliminary data.</text>
</comment>
<name>A0AA90UJD2_9BACT</name>
<feature type="transmembrane region" description="Helical" evidence="2">
    <location>
        <begin position="375"/>
        <end position="398"/>
    </location>
</feature>
<keyword evidence="1" id="KW-0175">Coiled coil</keyword>
<evidence type="ECO:0000256" key="3">
    <source>
        <dbReference type="SAM" id="SignalP"/>
    </source>
</evidence>
<keyword evidence="2" id="KW-0812">Transmembrane</keyword>
<dbReference type="InterPro" id="IPR019734">
    <property type="entry name" value="TPR_rpt"/>
</dbReference>
<evidence type="ECO:0008006" key="6">
    <source>
        <dbReference type="Google" id="ProtNLM"/>
    </source>
</evidence>
<evidence type="ECO:0000256" key="1">
    <source>
        <dbReference type="SAM" id="Coils"/>
    </source>
</evidence>
<evidence type="ECO:0000313" key="5">
    <source>
        <dbReference type="Proteomes" id="UP000442105"/>
    </source>
</evidence>
<dbReference type="RefSeq" id="WP_153129654.1">
    <property type="nucleotide sequence ID" value="NZ_VZCW01000404.1"/>
</dbReference>
<dbReference type="Gene3D" id="1.25.40.10">
    <property type="entry name" value="Tetratricopeptide repeat domain"/>
    <property type="match status" value="1"/>
</dbReference>
<protein>
    <recommendedName>
        <fullName evidence="6">Tetratricopeptide repeat protein</fullName>
    </recommendedName>
</protein>
<keyword evidence="2" id="KW-0472">Membrane</keyword>
<evidence type="ECO:0000313" key="4">
    <source>
        <dbReference type="EMBL" id="MQN14351.1"/>
    </source>
</evidence>
<feature type="coiled-coil region" evidence="1">
    <location>
        <begin position="441"/>
        <end position="468"/>
    </location>
</feature>
<proteinExistence type="predicted"/>
<reference evidence="5" key="1">
    <citation type="submission" date="2019-09" db="EMBL/GenBank/DDBJ databases">
        <title>Distinct polysaccharide growth profiles of human intestinal Prevotella copri isolates.</title>
        <authorList>
            <person name="Fehlner-Peach H."/>
            <person name="Magnabosco C."/>
            <person name="Raghavan V."/>
            <person name="Scher J.U."/>
            <person name="Tett A."/>
            <person name="Cox L.M."/>
            <person name="Gottsegen C."/>
            <person name="Watters A."/>
            <person name="Wiltshire- Gordon J.D."/>
            <person name="Segata N."/>
            <person name="Bonneau R."/>
            <person name="Littman D.R."/>
        </authorList>
    </citation>
    <scope>NUCLEOTIDE SEQUENCE [LARGE SCALE GENOMIC DNA]</scope>
    <source>
        <strain evidence="5">iAQ1179</strain>
    </source>
</reference>
<sequence length="589" mass="67726">MNKLIYILVIFALLCSCNHQNDIKQTIARADSLMDTNQDSARVALAILDSLGAKKPKMSKAQRMHYELIYAKGMNKGFVVFKTDSIMKQVVDYYTSHGSANDKMLANYLLGCVYRDLEDSPASLDWYHRAAECADTARTDCNYELLAIIYGQIGSIFLSQEMPQNALQALEKTKEYAKISKDTVLLLQALSNQSHAYLKMENKAKYIQMKEYLFHQYSMLGMHQDAALELCTTICEYVNSSNLLKAKQLMDLYEKPSGLIDSLGNVAKGKEKYYFTKGNYYLKSNQVKLAIKEYYKLLHESQAVDEREMAYRGLLKAYQMQHNSDSIGKYGYLATEANDSVFRKMQTKTLLKMQAQYNYDQMERKTEKLAVINKYIVYIGGGVLMIILLSCLVIVFFLRQRNTKRALQFKQLQVQAMQYLQDNKKILKAKQHLDTILSNEKNSHNETIREYEKKIEILNKRISEFEKPIPFKKCNEVNVYLRSIALRKIIDKKALLGQKITKEELIEIGKILGEQTPKFYALVFSLDILNETDIAVCLLVRLFFSSSDIHVLLGISSGHASTIKRRIALKLFGEELSPKEFEEKLHNLV</sequence>
<feature type="chain" id="PRO_5041714782" description="Tetratricopeptide repeat protein" evidence="3">
    <location>
        <begin position="22"/>
        <end position="589"/>
    </location>
</feature>
<dbReference type="InterPro" id="IPR011990">
    <property type="entry name" value="TPR-like_helical_dom_sf"/>
</dbReference>
<dbReference type="SUPFAM" id="SSF48452">
    <property type="entry name" value="TPR-like"/>
    <property type="match status" value="1"/>
</dbReference>
<dbReference type="Proteomes" id="UP000442105">
    <property type="component" value="Unassembled WGS sequence"/>
</dbReference>
<keyword evidence="2" id="KW-1133">Transmembrane helix</keyword>
<feature type="signal peptide" evidence="3">
    <location>
        <begin position="1"/>
        <end position="21"/>
    </location>
</feature>
<dbReference type="SMART" id="SM00028">
    <property type="entry name" value="TPR"/>
    <property type="match status" value="3"/>
</dbReference>
<dbReference type="AlphaFoldDB" id="A0AA90UJD2"/>
<keyword evidence="3" id="KW-0732">Signal</keyword>
<dbReference type="PROSITE" id="PS51257">
    <property type="entry name" value="PROKAR_LIPOPROTEIN"/>
    <property type="match status" value="1"/>
</dbReference>